<evidence type="ECO:0000256" key="1">
    <source>
        <dbReference type="ARBA" id="ARBA00022737"/>
    </source>
</evidence>
<accession>A0A813FV52</accession>
<dbReference type="Proteomes" id="UP000654075">
    <property type="component" value="Unassembled WGS sequence"/>
</dbReference>
<dbReference type="PROSITE" id="PS50297">
    <property type="entry name" value="ANK_REP_REGION"/>
    <property type="match status" value="2"/>
</dbReference>
<reference evidence="4" key="1">
    <citation type="submission" date="2021-02" db="EMBL/GenBank/DDBJ databases">
        <authorList>
            <person name="Dougan E. K."/>
            <person name="Rhodes N."/>
            <person name="Thang M."/>
            <person name="Chan C."/>
        </authorList>
    </citation>
    <scope>NUCLEOTIDE SEQUENCE</scope>
</reference>
<organism evidence="4 5">
    <name type="scientific">Polarella glacialis</name>
    <name type="common">Dinoflagellate</name>
    <dbReference type="NCBI Taxonomy" id="89957"/>
    <lineage>
        <taxon>Eukaryota</taxon>
        <taxon>Sar</taxon>
        <taxon>Alveolata</taxon>
        <taxon>Dinophyceae</taxon>
        <taxon>Suessiales</taxon>
        <taxon>Suessiaceae</taxon>
        <taxon>Polarella</taxon>
    </lineage>
</organism>
<dbReference type="Gene3D" id="1.25.40.20">
    <property type="entry name" value="Ankyrin repeat-containing domain"/>
    <property type="match status" value="1"/>
</dbReference>
<feature type="non-terminal residue" evidence="4">
    <location>
        <position position="1"/>
    </location>
</feature>
<keyword evidence="2 3" id="KW-0040">ANK repeat</keyword>
<dbReference type="InterPro" id="IPR036770">
    <property type="entry name" value="Ankyrin_rpt-contain_sf"/>
</dbReference>
<dbReference type="SMART" id="SM00248">
    <property type="entry name" value="ANK"/>
    <property type="match status" value="3"/>
</dbReference>
<gene>
    <name evidence="4" type="ORF">PGLA1383_LOCUS32247</name>
</gene>
<dbReference type="OrthoDB" id="7729168at2759"/>
<name>A0A813FV52_POLGL</name>
<dbReference type="Pfam" id="PF12796">
    <property type="entry name" value="Ank_2"/>
    <property type="match status" value="1"/>
</dbReference>
<evidence type="ECO:0000256" key="2">
    <source>
        <dbReference type="ARBA" id="ARBA00023043"/>
    </source>
</evidence>
<keyword evidence="5" id="KW-1185">Reference proteome</keyword>
<dbReference type="PANTHER" id="PTHR24161:SF85">
    <property type="entry name" value="PALMITOYLTRANSFERASE HIP14"/>
    <property type="match status" value="1"/>
</dbReference>
<dbReference type="Pfam" id="PF00023">
    <property type="entry name" value="Ank"/>
    <property type="match status" value="1"/>
</dbReference>
<dbReference type="PANTHER" id="PTHR24161">
    <property type="entry name" value="ANK_REP_REGION DOMAIN-CONTAINING PROTEIN-RELATED"/>
    <property type="match status" value="1"/>
</dbReference>
<evidence type="ECO:0000313" key="4">
    <source>
        <dbReference type="EMBL" id="CAE8614525.1"/>
    </source>
</evidence>
<proteinExistence type="predicted"/>
<dbReference type="EMBL" id="CAJNNV010025445">
    <property type="protein sequence ID" value="CAE8614525.1"/>
    <property type="molecule type" value="Genomic_DNA"/>
</dbReference>
<feature type="repeat" description="ANK" evidence="3">
    <location>
        <begin position="262"/>
        <end position="294"/>
    </location>
</feature>
<dbReference type="InterPro" id="IPR002110">
    <property type="entry name" value="Ankyrin_rpt"/>
</dbReference>
<comment type="caution">
    <text evidence="4">The sequence shown here is derived from an EMBL/GenBank/DDBJ whole genome shotgun (WGS) entry which is preliminary data.</text>
</comment>
<evidence type="ECO:0000313" key="5">
    <source>
        <dbReference type="Proteomes" id="UP000654075"/>
    </source>
</evidence>
<keyword evidence="1" id="KW-0677">Repeat</keyword>
<dbReference type="SUPFAM" id="SSF48403">
    <property type="entry name" value="Ankyrin repeat"/>
    <property type="match status" value="1"/>
</dbReference>
<protein>
    <submittedName>
        <fullName evidence="4">Uncharacterized protein</fullName>
    </submittedName>
</protein>
<dbReference type="PROSITE" id="PS50088">
    <property type="entry name" value="ANK_REPEAT"/>
    <property type="match status" value="3"/>
</dbReference>
<dbReference type="AlphaFoldDB" id="A0A813FV52"/>
<feature type="repeat" description="ANK" evidence="3">
    <location>
        <begin position="228"/>
        <end position="250"/>
    </location>
</feature>
<feature type="repeat" description="ANK" evidence="3">
    <location>
        <begin position="197"/>
        <end position="227"/>
    </location>
</feature>
<evidence type="ECO:0000256" key="3">
    <source>
        <dbReference type="PROSITE-ProRule" id="PRU00023"/>
    </source>
</evidence>
<sequence>MQMAPAADAGTRLLVSRMLARELARPFWLLHGATDEAPAAAHYLHLLPGCAKHLQTAERKKSARLSAANAAEACRRLLYNAMWTSFDAQLLAHNLLAQSYRRACQLRLQKDELILPLVQRLGGPLEWGRCTACCRHFRSISGIRKKGLVDFWLQGFAEEARTEAVKLAVQHNVVFLLGPLAAARANLNCVFEQFWFRTPLHRVASRGHIQLCERLLQLSAEPARRDSHGATALHLAASKGRLQIVELLLRSDPSGVSAADYSGRTACHMAALKGHLAVVQHLVLARASVSAQALNGQLPIDMANRGEFADVAHFLEQCKLREDREAEASGWPADLVLAAVE</sequence>